<gene>
    <name evidence="3" type="ORF">H9623_02745</name>
</gene>
<keyword evidence="2" id="KW-0812">Transmembrane</keyword>
<dbReference type="PANTHER" id="PTHR37314">
    <property type="entry name" value="SLR0142 PROTEIN"/>
    <property type="match status" value="1"/>
</dbReference>
<feature type="transmembrane region" description="Helical" evidence="2">
    <location>
        <begin position="92"/>
        <end position="112"/>
    </location>
</feature>
<dbReference type="PANTHER" id="PTHR37314:SF4">
    <property type="entry name" value="UPF0700 TRANSMEMBRANE PROTEIN YOAK"/>
    <property type="match status" value="1"/>
</dbReference>
<accession>A0A9D5U6T2</accession>
<keyword evidence="2" id="KW-0472">Membrane</keyword>
<evidence type="ECO:0000313" key="4">
    <source>
        <dbReference type="Proteomes" id="UP000822993"/>
    </source>
</evidence>
<dbReference type="Pfam" id="PF06912">
    <property type="entry name" value="DUF1275"/>
    <property type="match status" value="1"/>
</dbReference>
<organism evidence="3 4">
    <name type="scientific">Oerskovia douganii</name>
    <dbReference type="NCBI Taxonomy" id="2762210"/>
    <lineage>
        <taxon>Bacteria</taxon>
        <taxon>Bacillati</taxon>
        <taxon>Actinomycetota</taxon>
        <taxon>Actinomycetes</taxon>
        <taxon>Micrococcales</taxon>
        <taxon>Cellulomonadaceae</taxon>
        <taxon>Oerskovia</taxon>
    </lineage>
</organism>
<sequence length="247" mass="24841">MDDGPVHRHHRVLLVVLTFATGIVDGITYLGLDKVFTANQTGNALILGMGLAGGRDIPTTGPLVALVAFVAGAAVAGYVLRNHPAGWDRATTVLFAVVGLGVLVAATVAHLVGAPTGWHQVVIVTVLGVSMGMQGATARHLSVKDLTTTVITSTLTGLAADTFQGGRGRSAWVRRVSAVVALVSGAAVGALVLRAGLGVALVAPGVVALGVAVVGERYRRKDLVAARGTAPTPPRGPTSSSTPSGSA</sequence>
<dbReference type="Proteomes" id="UP000822993">
    <property type="component" value="Unassembled WGS sequence"/>
</dbReference>
<feature type="region of interest" description="Disordered" evidence="1">
    <location>
        <begin position="225"/>
        <end position="247"/>
    </location>
</feature>
<evidence type="ECO:0000256" key="2">
    <source>
        <dbReference type="SAM" id="Phobius"/>
    </source>
</evidence>
<keyword evidence="4" id="KW-1185">Reference proteome</keyword>
<dbReference type="EMBL" id="JACSPN010000002">
    <property type="protein sequence ID" value="MBE7699225.1"/>
    <property type="molecule type" value="Genomic_DNA"/>
</dbReference>
<feature type="compositionally biased region" description="Low complexity" evidence="1">
    <location>
        <begin position="237"/>
        <end position="247"/>
    </location>
</feature>
<dbReference type="AlphaFoldDB" id="A0A9D5U6T2"/>
<evidence type="ECO:0000256" key="1">
    <source>
        <dbReference type="SAM" id="MobiDB-lite"/>
    </source>
</evidence>
<feature type="transmembrane region" description="Helical" evidence="2">
    <location>
        <begin position="197"/>
        <end position="215"/>
    </location>
</feature>
<dbReference type="RefSeq" id="WP_193718551.1">
    <property type="nucleotide sequence ID" value="NZ_JACSPN010000002.1"/>
</dbReference>
<proteinExistence type="predicted"/>
<feature type="transmembrane region" description="Helical" evidence="2">
    <location>
        <begin position="118"/>
        <end position="136"/>
    </location>
</feature>
<feature type="transmembrane region" description="Helical" evidence="2">
    <location>
        <begin position="63"/>
        <end position="80"/>
    </location>
</feature>
<feature type="transmembrane region" description="Helical" evidence="2">
    <location>
        <begin position="172"/>
        <end position="191"/>
    </location>
</feature>
<evidence type="ECO:0000313" key="3">
    <source>
        <dbReference type="EMBL" id="MBE7699225.1"/>
    </source>
</evidence>
<protein>
    <submittedName>
        <fullName evidence="3">DUF1275 domain-containing protein</fullName>
    </submittedName>
</protein>
<keyword evidence="2" id="KW-1133">Transmembrane helix</keyword>
<dbReference type="InterPro" id="IPR010699">
    <property type="entry name" value="DUF1275"/>
</dbReference>
<comment type="caution">
    <text evidence="3">The sequence shown here is derived from an EMBL/GenBank/DDBJ whole genome shotgun (WGS) entry which is preliminary data.</text>
</comment>
<name>A0A9D5U6T2_9CELL</name>
<reference evidence="3 4" key="1">
    <citation type="submission" date="2020-08" db="EMBL/GenBank/DDBJ databases">
        <title>A Genomic Blueprint of the Chicken Gut Microbiome.</title>
        <authorList>
            <person name="Gilroy R."/>
            <person name="Ravi A."/>
            <person name="Getino M."/>
            <person name="Pursley I."/>
            <person name="Horton D.L."/>
            <person name="Alikhan N.-F."/>
            <person name="Baker D."/>
            <person name="Gharbi K."/>
            <person name="Hall N."/>
            <person name="Watson M."/>
            <person name="Adriaenssens E.M."/>
            <person name="Foster-Nyarko E."/>
            <person name="Jarju S."/>
            <person name="Secka A."/>
            <person name="Antonio M."/>
            <person name="Oren A."/>
            <person name="Chaudhuri R."/>
            <person name="La Ragione R.M."/>
            <person name="Hildebrand F."/>
            <person name="Pallen M.J."/>
        </authorList>
    </citation>
    <scope>NUCLEOTIDE SEQUENCE [LARGE SCALE GENOMIC DNA]</scope>
    <source>
        <strain evidence="3 4">Sa1BUA8</strain>
    </source>
</reference>
<feature type="transmembrane region" description="Helical" evidence="2">
    <location>
        <begin position="12"/>
        <end position="32"/>
    </location>
</feature>